<comment type="similarity">
    <text evidence="3 8">Belongs to the class-III pyridoxal-phosphate-dependent aminotransferase family.</text>
</comment>
<dbReference type="EMBL" id="KN846952">
    <property type="protein sequence ID" value="KIV82517.1"/>
    <property type="molecule type" value="Genomic_DNA"/>
</dbReference>
<dbReference type="GO" id="GO:0030170">
    <property type="term" value="F:pyridoxal phosphate binding"/>
    <property type="evidence" value="ECO:0007669"/>
    <property type="project" value="InterPro"/>
</dbReference>
<dbReference type="GO" id="GO:0055129">
    <property type="term" value="P:L-proline biosynthetic process"/>
    <property type="evidence" value="ECO:0007669"/>
    <property type="project" value="UniProtKB-UniPathway"/>
</dbReference>
<dbReference type="AlphaFoldDB" id="A0A0D1YI54"/>
<evidence type="ECO:0000256" key="4">
    <source>
        <dbReference type="ARBA" id="ARBA00012924"/>
    </source>
</evidence>
<dbReference type="InterPro" id="IPR049704">
    <property type="entry name" value="Aminotrans_3_PPA_site"/>
</dbReference>
<keyword evidence="6 9" id="KW-0808">Transferase</keyword>
<evidence type="ECO:0000313" key="10">
    <source>
        <dbReference type="EMBL" id="KIV82517.1"/>
    </source>
</evidence>
<dbReference type="STRING" id="1016849.A0A0D1YI54"/>
<evidence type="ECO:0000256" key="2">
    <source>
        <dbReference type="ARBA" id="ARBA00004998"/>
    </source>
</evidence>
<dbReference type="PROSITE" id="PS00600">
    <property type="entry name" value="AA_TRANSFER_CLASS_3"/>
    <property type="match status" value="1"/>
</dbReference>
<dbReference type="GO" id="GO:0042802">
    <property type="term" value="F:identical protein binding"/>
    <property type="evidence" value="ECO:0007669"/>
    <property type="project" value="TreeGrafter"/>
</dbReference>
<accession>A0A0D1YI54</accession>
<dbReference type="InterPro" id="IPR015421">
    <property type="entry name" value="PyrdxlP-dep_Trfase_major"/>
</dbReference>
<comment type="catalytic activity">
    <reaction evidence="9">
        <text>a 2-oxocarboxylate + L-ornithine = L-glutamate 5-semialdehyde + an L-alpha-amino acid</text>
        <dbReference type="Rhea" id="RHEA:13877"/>
        <dbReference type="ChEBI" id="CHEBI:35179"/>
        <dbReference type="ChEBI" id="CHEBI:46911"/>
        <dbReference type="ChEBI" id="CHEBI:58066"/>
        <dbReference type="ChEBI" id="CHEBI:59869"/>
        <dbReference type="EC" id="2.6.1.13"/>
    </reaction>
</comment>
<dbReference type="HOGENOM" id="CLU_016922_10_3_1"/>
<dbReference type="Gene3D" id="3.90.1150.10">
    <property type="entry name" value="Aspartate Aminotransferase, domain 1"/>
    <property type="match status" value="1"/>
</dbReference>
<proteinExistence type="inferred from homology"/>
<dbReference type="GO" id="GO:0005737">
    <property type="term" value="C:cytoplasm"/>
    <property type="evidence" value="ECO:0007669"/>
    <property type="project" value="TreeGrafter"/>
</dbReference>
<comment type="cofactor">
    <cofactor evidence="1 9">
        <name>pyridoxal 5'-phosphate</name>
        <dbReference type="ChEBI" id="CHEBI:597326"/>
    </cofactor>
</comment>
<dbReference type="InterPro" id="IPR015424">
    <property type="entry name" value="PyrdxlP-dep_Trfase"/>
</dbReference>
<evidence type="ECO:0000256" key="7">
    <source>
        <dbReference type="ARBA" id="ARBA00022898"/>
    </source>
</evidence>
<dbReference type="Gene3D" id="3.40.640.10">
    <property type="entry name" value="Type I PLP-dependent aspartate aminotransferase-like (Major domain)"/>
    <property type="match status" value="1"/>
</dbReference>
<name>A0A0D1YI54_9EURO</name>
<dbReference type="PANTHER" id="PTHR11986">
    <property type="entry name" value="AMINOTRANSFERASE CLASS III"/>
    <property type="match status" value="1"/>
</dbReference>
<evidence type="ECO:0000256" key="8">
    <source>
        <dbReference type="RuleBase" id="RU003560"/>
    </source>
</evidence>
<dbReference type="InterPro" id="IPR005814">
    <property type="entry name" value="Aminotrans_3"/>
</dbReference>
<dbReference type="InterPro" id="IPR050103">
    <property type="entry name" value="Class-III_PLP-dep_AT"/>
</dbReference>
<comment type="pathway">
    <text evidence="2 9">Amino-acid biosynthesis; L-proline biosynthesis; L-glutamate 5-semialdehyde from L-ornithine: step 1/1.</text>
</comment>
<dbReference type="OrthoDB" id="10261433at2759"/>
<dbReference type="Proteomes" id="UP000053599">
    <property type="component" value="Unassembled WGS sequence"/>
</dbReference>
<dbReference type="UniPathway" id="UPA00098">
    <property type="reaction ID" value="UER00358"/>
</dbReference>
<evidence type="ECO:0000256" key="5">
    <source>
        <dbReference type="ARBA" id="ARBA00022576"/>
    </source>
</evidence>
<dbReference type="InterPro" id="IPR015422">
    <property type="entry name" value="PyrdxlP-dep_Trfase_small"/>
</dbReference>
<dbReference type="GO" id="GO:0019544">
    <property type="term" value="P:L-arginine catabolic process to L-glutamate"/>
    <property type="evidence" value="ECO:0007669"/>
    <property type="project" value="TreeGrafter"/>
</dbReference>
<protein>
    <recommendedName>
        <fullName evidence="4 9">Ornithine aminotransferase</fullName>
        <ecNumber evidence="4 9">2.6.1.13</ecNumber>
    </recommendedName>
</protein>
<evidence type="ECO:0000256" key="6">
    <source>
        <dbReference type="ARBA" id="ARBA00022679"/>
    </source>
</evidence>
<dbReference type="InterPro" id="IPR010164">
    <property type="entry name" value="Orn_aminotrans"/>
</dbReference>
<dbReference type="CDD" id="cd00610">
    <property type="entry name" value="OAT_like"/>
    <property type="match status" value="1"/>
</dbReference>
<dbReference type="Pfam" id="PF00202">
    <property type="entry name" value="Aminotran_3"/>
    <property type="match status" value="1"/>
</dbReference>
<dbReference type="PANTHER" id="PTHR11986:SF18">
    <property type="entry name" value="ORNITHINE AMINOTRANSFERASE, MITOCHONDRIAL"/>
    <property type="match status" value="1"/>
</dbReference>
<dbReference type="GO" id="GO:0010121">
    <property type="term" value="P:L-arginine catabolic process to proline via ornithine"/>
    <property type="evidence" value="ECO:0007669"/>
    <property type="project" value="TreeGrafter"/>
</dbReference>
<dbReference type="EC" id="2.6.1.13" evidence="4 9"/>
<sequence>MPPSATLTQPPVTKVTIAGALTTDDYVELDDQYAAPALESIPVVLNKARGAHLWDIDGNKYIDFLSMFSVVNQGHCHPRIVSAMVEQCQKITVVSRAFHNEHFALLCKKLCQLLQFDQAFAMSSGSEATDLAIKLARKWGYKVKGIPPNQAMVVTLAGNYHGKTLGPLSASNNATIREGFGPFIPGVGPIVDGRTVRYNHIEDLEEAFRTSGHRIAGVMIECVQGYAGCVPAAEGYVKAMADLCRKNNALLIADEIQSGLGRAGYMMAYQKENVHPDMTILGKALTGGVYPMSMVLGAKEVMGLLQPGEHSSTFSGNPLASAVALAAVDVVIDEGLPERSLRLGNALKERLRTIKSPYAATLVTGQGLFCAFHIDESHPSGRVTAARLTKLMRQRGVLAYSVANRVRIAPPLVIAEKDLFAGVDILERSLNDLMDLGEI</sequence>
<evidence type="ECO:0000256" key="9">
    <source>
        <dbReference type="RuleBase" id="RU365036"/>
    </source>
</evidence>
<organism evidence="10 11">
    <name type="scientific">Exophiala sideris</name>
    <dbReference type="NCBI Taxonomy" id="1016849"/>
    <lineage>
        <taxon>Eukaryota</taxon>
        <taxon>Fungi</taxon>
        <taxon>Dikarya</taxon>
        <taxon>Ascomycota</taxon>
        <taxon>Pezizomycotina</taxon>
        <taxon>Eurotiomycetes</taxon>
        <taxon>Chaetothyriomycetidae</taxon>
        <taxon>Chaetothyriales</taxon>
        <taxon>Herpotrichiellaceae</taxon>
        <taxon>Exophiala</taxon>
    </lineage>
</organism>
<dbReference type="SUPFAM" id="SSF53383">
    <property type="entry name" value="PLP-dependent transferases"/>
    <property type="match status" value="1"/>
</dbReference>
<reference evidence="10 11" key="1">
    <citation type="submission" date="2015-01" db="EMBL/GenBank/DDBJ databases">
        <title>The Genome Sequence of Exophiala sideris CBS121828.</title>
        <authorList>
            <consortium name="The Broad Institute Genomics Platform"/>
            <person name="Cuomo C."/>
            <person name="de Hoog S."/>
            <person name="Gorbushina A."/>
            <person name="Stielow B."/>
            <person name="Teixiera M."/>
            <person name="Abouelleil A."/>
            <person name="Chapman S.B."/>
            <person name="Priest M."/>
            <person name="Young S.K."/>
            <person name="Wortman J."/>
            <person name="Nusbaum C."/>
            <person name="Birren B."/>
        </authorList>
    </citation>
    <scope>NUCLEOTIDE SEQUENCE [LARGE SCALE GENOMIC DNA]</scope>
    <source>
        <strain evidence="10 11">CBS 121828</strain>
    </source>
</reference>
<dbReference type="NCBIfam" id="TIGR01885">
    <property type="entry name" value="Orn_aminotrans"/>
    <property type="match status" value="1"/>
</dbReference>
<dbReference type="GO" id="GO:0004587">
    <property type="term" value="F:ornithine aminotransferase activity"/>
    <property type="evidence" value="ECO:0007669"/>
    <property type="project" value="UniProtKB-EC"/>
</dbReference>
<evidence type="ECO:0000256" key="1">
    <source>
        <dbReference type="ARBA" id="ARBA00001933"/>
    </source>
</evidence>
<gene>
    <name evidence="10" type="ORF">PV11_04620</name>
</gene>
<keyword evidence="7 8" id="KW-0663">Pyridoxal phosphate</keyword>
<keyword evidence="5 9" id="KW-0032">Aminotransferase</keyword>
<dbReference type="FunFam" id="3.40.640.10:FF:000011">
    <property type="entry name" value="Ornithine aminotransferase"/>
    <property type="match status" value="1"/>
</dbReference>
<evidence type="ECO:0000313" key="11">
    <source>
        <dbReference type="Proteomes" id="UP000053599"/>
    </source>
</evidence>
<evidence type="ECO:0000256" key="3">
    <source>
        <dbReference type="ARBA" id="ARBA00008954"/>
    </source>
</evidence>
<dbReference type="PIRSF" id="PIRSF000521">
    <property type="entry name" value="Transaminase_4ab_Lys_Orn"/>
    <property type="match status" value="1"/>
</dbReference>